<sequence length="63" mass="7077">MSRLGLDLKGVGVACRDEERKDPMTLLSDISGYERSAGGRGEVPILLNLVRRSCWQDKMLLRD</sequence>
<comment type="caution">
    <text evidence="1">The sequence shown here is derived from an EMBL/GenBank/DDBJ whole genome shotgun (WGS) entry which is preliminary data.</text>
</comment>
<evidence type="ECO:0000313" key="1">
    <source>
        <dbReference type="EMBL" id="KAF6730100.1"/>
    </source>
</evidence>
<evidence type="ECO:0000313" key="2">
    <source>
        <dbReference type="Proteomes" id="UP000646548"/>
    </source>
</evidence>
<gene>
    <name evidence="1" type="ORF">FQA47_012005</name>
</gene>
<dbReference type="EMBL" id="WKFB01000245">
    <property type="protein sequence ID" value="KAF6730100.1"/>
    <property type="molecule type" value="Genomic_DNA"/>
</dbReference>
<proteinExistence type="predicted"/>
<protein>
    <submittedName>
        <fullName evidence="1">Uncharacterized protein</fullName>
    </submittedName>
</protein>
<name>A0A834F9I1_ORYME</name>
<reference evidence="1" key="1">
    <citation type="journal article" name="BMC Genomics">
        <title>Long-read sequencing and de novo genome assembly of marine medaka (Oryzias melastigma).</title>
        <authorList>
            <person name="Liang P."/>
            <person name="Saqib H.S.A."/>
            <person name="Ni X."/>
            <person name="Shen Y."/>
        </authorList>
    </citation>
    <scope>NUCLEOTIDE SEQUENCE</scope>
    <source>
        <strain evidence="1">Bigg-433</strain>
    </source>
</reference>
<accession>A0A834F9I1</accession>
<dbReference type="Proteomes" id="UP000646548">
    <property type="component" value="Unassembled WGS sequence"/>
</dbReference>
<dbReference type="AlphaFoldDB" id="A0A834F9I1"/>
<organism evidence="1 2">
    <name type="scientific">Oryzias melastigma</name>
    <name type="common">Marine medaka</name>
    <dbReference type="NCBI Taxonomy" id="30732"/>
    <lineage>
        <taxon>Eukaryota</taxon>
        <taxon>Metazoa</taxon>
        <taxon>Chordata</taxon>
        <taxon>Craniata</taxon>
        <taxon>Vertebrata</taxon>
        <taxon>Euteleostomi</taxon>
        <taxon>Actinopterygii</taxon>
        <taxon>Neopterygii</taxon>
        <taxon>Teleostei</taxon>
        <taxon>Neoteleostei</taxon>
        <taxon>Acanthomorphata</taxon>
        <taxon>Ovalentaria</taxon>
        <taxon>Atherinomorphae</taxon>
        <taxon>Beloniformes</taxon>
        <taxon>Adrianichthyidae</taxon>
        <taxon>Oryziinae</taxon>
        <taxon>Oryzias</taxon>
    </lineage>
</organism>